<evidence type="ECO:0000313" key="5">
    <source>
        <dbReference type="Proteomes" id="UP001161757"/>
    </source>
</evidence>
<dbReference type="Proteomes" id="UP001161757">
    <property type="component" value="Unassembled WGS sequence"/>
</dbReference>
<keyword evidence="1" id="KW-0863">Zinc-finger</keyword>
<evidence type="ECO:0000256" key="2">
    <source>
        <dbReference type="SAM" id="MobiDB-lite"/>
    </source>
</evidence>
<evidence type="ECO:0000313" key="4">
    <source>
        <dbReference type="EMBL" id="KAJ8989225.1"/>
    </source>
</evidence>
<proteinExistence type="predicted"/>
<feature type="compositionally biased region" description="Basic and acidic residues" evidence="2">
    <location>
        <begin position="146"/>
        <end position="155"/>
    </location>
</feature>
<dbReference type="EMBL" id="JAJGCB010000015">
    <property type="protein sequence ID" value="KAJ8989225.1"/>
    <property type="molecule type" value="Genomic_DNA"/>
</dbReference>
<accession>A0AAN6EPL3</accession>
<evidence type="ECO:0000256" key="1">
    <source>
        <dbReference type="PROSITE-ProRule" id="PRU00723"/>
    </source>
</evidence>
<feature type="zinc finger region" description="C3H1-type" evidence="1">
    <location>
        <begin position="188"/>
        <end position="216"/>
    </location>
</feature>
<feature type="compositionally biased region" description="Polar residues" evidence="2">
    <location>
        <begin position="156"/>
        <end position="170"/>
    </location>
</feature>
<reference evidence="4" key="1">
    <citation type="submission" date="2023-01" db="EMBL/GenBank/DDBJ databases">
        <title>Exophiala dermititidis isolated from Cystic Fibrosis Patient.</title>
        <authorList>
            <person name="Kurbessoian T."/>
            <person name="Crocker A."/>
            <person name="Murante D."/>
            <person name="Hogan D.A."/>
            <person name="Stajich J.E."/>
        </authorList>
    </citation>
    <scope>NUCLEOTIDE SEQUENCE</scope>
    <source>
        <strain evidence="4">Ex8</strain>
    </source>
</reference>
<feature type="compositionally biased region" description="Polar residues" evidence="2">
    <location>
        <begin position="404"/>
        <end position="416"/>
    </location>
</feature>
<keyword evidence="1" id="KW-0862">Zinc</keyword>
<gene>
    <name evidence="4" type="ORF">HRR80_006948</name>
</gene>
<feature type="compositionally biased region" description="Basic residues" evidence="2">
    <location>
        <begin position="425"/>
        <end position="438"/>
    </location>
</feature>
<feature type="region of interest" description="Disordered" evidence="2">
    <location>
        <begin position="301"/>
        <end position="327"/>
    </location>
</feature>
<feature type="region of interest" description="Disordered" evidence="2">
    <location>
        <begin position="401"/>
        <end position="438"/>
    </location>
</feature>
<sequence length="438" mass="48217">MSKQQALKPQYFVTRQNGAMVPLIAMDELPIHVQIRGVSRILDPYDIGGMICAGVSESRHQYYVVEALNNTKPLVLERGNVSATTGQKMTEPVKTVAPVASTQMLPPPKPVTLSSTAPPKAFGIEERQPSDATSSSCTVSSVSGDGESKIAERGNNHNASPNADTSTAKETQQRQDQGDIGQTKTPVGSKEYCSFWIRRGECDYAQQGCVYKHEMPLDLPTLERIGHRDIPRWYREKYALGSLLVAGGKNGPSFGVADPNATQRNWRVSDDAKRMICHGLGVSSAGRGGAHNYRYRNKNHACAKDRIPETEKKTAPTSKEDDKEKERRKEAIALKLNEIEEKERKALAAKYKVLRPDHRSIFDHDLDSETFSNGEAPNDLMAQIRAKEQAGWEEEKAKALAATLDTSGESSITSAKQADLGKGMRGGRRRGGGRRRRT</sequence>
<feature type="compositionally biased region" description="Low complexity" evidence="2">
    <location>
        <begin position="130"/>
        <end position="145"/>
    </location>
</feature>
<protein>
    <recommendedName>
        <fullName evidence="3">C3H1-type domain-containing protein</fullName>
    </recommendedName>
</protein>
<feature type="domain" description="C3H1-type" evidence="3">
    <location>
        <begin position="188"/>
        <end position="216"/>
    </location>
</feature>
<name>A0AAN6EPL3_EXODE</name>
<feature type="region of interest" description="Disordered" evidence="2">
    <location>
        <begin position="94"/>
        <end position="187"/>
    </location>
</feature>
<organism evidence="4 5">
    <name type="scientific">Exophiala dermatitidis</name>
    <name type="common">Black yeast-like fungus</name>
    <name type="synonym">Wangiella dermatitidis</name>
    <dbReference type="NCBI Taxonomy" id="5970"/>
    <lineage>
        <taxon>Eukaryota</taxon>
        <taxon>Fungi</taxon>
        <taxon>Dikarya</taxon>
        <taxon>Ascomycota</taxon>
        <taxon>Pezizomycotina</taxon>
        <taxon>Eurotiomycetes</taxon>
        <taxon>Chaetothyriomycetidae</taxon>
        <taxon>Chaetothyriales</taxon>
        <taxon>Herpotrichiellaceae</taxon>
        <taxon>Exophiala</taxon>
    </lineage>
</organism>
<evidence type="ECO:0000259" key="3">
    <source>
        <dbReference type="PROSITE" id="PS50103"/>
    </source>
</evidence>
<feature type="compositionally biased region" description="Basic and acidic residues" evidence="2">
    <location>
        <begin position="302"/>
        <end position="327"/>
    </location>
</feature>
<dbReference type="InterPro" id="IPR000571">
    <property type="entry name" value="Znf_CCCH"/>
</dbReference>
<dbReference type="GO" id="GO:0008270">
    <property type="term" value="F:zinc ion binding"/>
    <property type="evidence" value="ECO:0007669"/>
    <property type="project" value="UniProtKB-KW"/>
</dbReference>
<dbReference type="AlphaFoldDB" id="A0AAN6EPL3"/>
<keyword evidence="1" id="KW-0479">Metal-binding</keyword>
<comment type="caution">
    <text evidence="4">The sequence shown here is derived from an EMBL/GenBank/DDBJ whole genome shotgun (WGS) entry which is preliminary data.</text>
</comment>
<dbReference type="PROSITE" id="PS50103">
    <property type="entry name" value="ZF_C3H1"/>
    <property type="match status" value="1"/>
</dbReference>